<dbReference type="SUPFAM" id="SSF51395">
    <property type="entry name" value="FMN-linked oxidoreductases"/>
    <property type="match status" value="1"/>
</dbReference>
<keyword evidence="2" id="KW-0560">Oxidoreductase</keyword>
<dbReference type="Proteomes" id="UP000748308">
    <property type="component" value="Unassembled WGS sequence"/>
</dbReference>
<dbReference type="GO" id="GO:0016491">
    <property type="term" value="F:oxidoreductase activity"/>
    <property type="evidence" value="ECO:0007669"/>
    <property type="project" value="UniProtKB-KW"/>
</dbReference>
<reference evidence="4" key="1">
    <citation type="submission" date="2019-03" db="EMBL/GenBank/DDBJ databases">
        <title>Lake Tanganyika Metagenome-Assembled Genomes (MAGs).</title>
        <authorList>
            <person name="Tran P."/>
        </authorList>
    </citation>
    <scope>NUCLEOTIDE SEQUENCE</scope>
    <source>
        <strain evidence="4">M_DeepCast_400m_m2_100</strain>
    </source>
</reference>
<dbReference type="Gene3D" id="3.20.20.70">
    <property type="entry name" value="Aldolase class I"/>
    <property type="match status" value="1"/>
</dbReference>
<dbReference type="EMBL" id="VGIY01000366">
    <property type="protein sequence ID" value="MBM3318463.1"/>
    <property type="molecule type" value="Genomic_DNA"/>
</dbReference>
<organism evidence="4 5">
    <name type="scientific">Eiseniibacteriota bacterium</name>
    <dbReference type="NCBI Taxonomy" id="2212470"/>
    <lineage>
        <taxon>Bacteria</taxon>
        <taxon>Candidatus Eiseniibacteriota</taxon>
    </lineage>
</organism>
<dbReference type="InterPro" id="IPR051799">
    <property type="entry name" value="NADH_flavin_oxidoreductase"/>
</dbReference>
<feature type="domain" description="NADH:flavin oxidoreductase/NADH oxidase N-terminal" evidence="3">
    <location>
        <begin position="22"/>
        <end position="214"/>
    </location>
</feature>
<proteinExistence type="predicted"/>
<dbReference type="InterPro" id="IPR001155">
    <property type="entry name" value="OxRdtase_FMN_N"/>
</dbReference>
<evidence type="ECO:0000256" key="2">
    <source>
        <dbReference type="ARBA" id="ARBA00023002"/>
    </source>
</evidence>
<dbReference type="AlphaFoldDB" id="A0A937XEI7"/>
<comment type="caution">
    <text evidence="4">The sequence shown here is derived from an EMBL/GenBank/DDBJ whole genome shotgun (WGS) entry which is preliminary data.</text>
</comment>
<feature type="non-terminal residue" evidence="4">
    <location>
        <position position="214"/>
    </location>
</feature>
<evidence type="ECO:0000256" key="1">
    <source>
        <dbReference type="ARBA" id="ARBA00022630"/>
    </source>
</evidence>
<evidence type="ECO:0000259" key="3">
    <source>
        <dbReference type="Pfam" id="PF00724"/>
    </source>
</evidence>
<dbReference type="PANTHER" id="PTHR43656">
    <property type="entry name" value="BINDING OXIDOREDUCTASE, PUTATIVE (AFU_ORTHOLOGUE AFUA_2G08260)-RELATED"/>
    <property type="match status" value="1"/>
</dbReference>
<accession>A0A937XEI7</accession>
<dbReference type="GO" id="GO:0010181">
    <property type="term" value="F:FMN binding"/>
    <property type="evidence" value="ECO:0007669"/>
    <property type="project" value="InterPro"/>
</dbReference>
<dbReference type="InterPro" id="IPR013785">
    <property type="entry name" value="Aldolase_TIM"/>
</dbReference>
<sequence length="214" mass="22038">MSDLSDPASLGSARGGPSGGPLFETLSLPGLELRNRLVRSATAEGFCRDDGTPDSRLAALYGDLAGGGVGLIITGHAYVLARGRCHRAMLAADRDEMIPHFAALARAAREQGARIALQINHGGRACGPDAVPDPVAPSAVAADLANPPPAQLDEAGIAEIVAAFAAAARRAREGGFDAVQIHAAHGYLAGQFLSPLSNRRGDRYGGDLPGRARF</sequence>
<dbReference type="Pfam" id="PF00724">
    <property type="entry name" value="Oxidored_FMN"/>
    <property type="match status" value="1"/>
</dbReference>
<evidence type="ECO:0000313" key="5">
    <source>
        <dbReference type="Proteomes" id="UP000748308"/>
    </source>
</evidence>
<name>A0A937XEI7_UNCEI</name>
<dbReference type="PANTHER" id="PTHR43656:SF2">
    <property type="entry name" value="BINDING OXIDOREDUCTASE, PUTATIVE (AFU_ORTHOLOGUE AFUA_2G08260)-RELATED"/>
    <property type="match status" value="1"/>
</dbReference>
<keyword evidence="1" id="KW-0285">Flavoprotein</keyword>
<evidence type="ECO:0000313" key="4">
    <source>
        <dbReference type="EMBL" id="MBM3318463.1"/>
    </source>
</evidence>
<gene>
    <name evidence="4" type="ORF">FJY75_11490</name>
</gene>
<protein>
    <submittedName>
        <fullName evidence="4">NADH:flavin oxidoreductase</fullName>
    </submittedName>
</protein>